<evidence type="ECO:0008006" key="5">
    <source>
        <dbReference type="Google" id="ProtNLM"/>
    </source>
</evidence>
<keyword evidence="2" id="KW-0472">Membrane</keyword>
<sequence length="299" mass="33584">MAPPRKQLRLGSKTGGNRRRTRPGFTESIKLASARAKVCANRPANRRHHKWVHASIAGAVPAEESPHIALRMFRWLLAILLIPLAGVTSWTFFNLFSSAALDRSFWASSPFWYFATGALLMVGWFASGLLWNFFLYLYVLGHELTHILFIRLCRGTVSDWGVSVDGGYVTTDKSNILIALAPYFVPLWAALIVGIYACVGIFVDLSPAAMKSLYGLLGFFWTFHLLWTLWMIPRDQPDLRDNGTFLSLMIIYVANLLILICLTCLASPDMSFQGYAREWVVNAMATADATEKLVLRAMR</sequence>
<evidence type="ECO:0000313" key="4">
    <source>
        <dbReference type="Proteomes" id="UP001374893"/>
    </source>
</evidence>
<evidence type="ECO:0000256" key="2">
    <source>
        <dbReference type="SAM" id="Phobius"/>
    </source>
</evidence>
<name>A0ABM7RCY9_9BACT</name>
<dbReference type="EMBL" id="AP024702">
    <property type="protein sequence ID" value="BCX48368.1"/>
    <property type="molecule type" value="Genomic_DNA"/>
</dbReference>
<dbReference type="RefSeq" id="WP_338684528.1">
    <property type="nucleotide sequence ID" value="NZ_AP024702.1"/>
</dbReference>
<keyword evidence="4" id="KW-1185">Reference proteome</keyword>
<feature type="transmembrane region" description="Helical" evidence="2">
    <location>
        <begin position="183"/>
        <end position="202"/>
    </location>
</feature>
<organism evidence="3 4">
    <name type="scientific">Haloferula helveola</name>
    <dbReference type="NCBI Taxonomy" id="490095"/>
    <lineage>
        <taxon>Bacteria</taxon>
        <taxon>Pseudomonadati</taxon>
        <taxon>Verrucomicrobiota</taxon>
        <taxon>Verrucomicrobiia</taxon>
        <taxon>Verrucomicrobiales</taxon>
        <taxon>Verrucomicrobiaceae</taxon>
        <taxon>Haloferula</taxon>
    </lineage>
</organism>
<feature type="transmembrane region" description="Helical" evidence="2">
    <location>
        <begin position="214"/>
        <end position="232"/>
    </location>
</feature>
<gene>
    <name evidence="3" type="ORF">HAHE_22760</name>
</gene>
<feature type="transmembrane region" description="Helical" evidence="2">
    <location>
        <begin position="244"/>
        <end position="268"/>
    </location>
</feature>
<feature type="transmembrane region" description="Helical" evidence="2">
    <location>
        <begin position="113"/>
        <end position="139"/>
    </location>
</feature>
<protein>
    <recommendedName>
        <fullName evidence="5">Peptidase M50</fullName>
    </recommendedName>
</protein>
<reference evidence="3 4" key="1">
    <citation type="submission" date="2021-06" db="EMBL/GenBank/DDBJ databases">
        <title>Complete genome of Haloferula helveola possessing various polysaccharide degrading enzymes.</title>
        <authorList>
            <person name="Takami H."/>
            <person name="Huang C."/>
            <person name="Hamasaki K."/>
        </authorList>
    </citation>
    <scope>NUCLEOTIDE SEQUENCE [LARGE SCALE GENOMIC DNA]</scope>
    <source>
        <strain evidence="3 4">CN-1</strain>
    </source>
</reference>
<feature type="region of interest" description="Disordered" evidence="1">
    <location>
        <begin position="1"/>
        <end position="22"/>
    </location>
</feature>
<evidence type="ECO:0000256" key="1">
    <source>
        <dbReference type="SAM" id="MobiDB-lite"/>
    </source>
</evidence>
<keyword evidence="2" id="KW-0812">Transmembrane</keyword>
<keyword evidence="2" id="KW-1133">Transmembrane helix</keyword>
<evidence type="ECO:0000313" key="3">
    <source>
        <dbReference type="EMBL" id="BCX48368.1"/>
    </source>
</evidence>
<feature type="transmembrane region" description="Helical" evidence="2">
    <location>
        <begin position="75"/>
        <end position="93"/>
    </location>
</feature>
<accession>A0ABM7RCY9</accession>
<dbReference type="Proteomes" id="UP001374893">
    <property type="component" value="Chromosome"/>
</dbReference>
<proteinExistence type="predicted"/>